<name>A0A9D5S989_XYLRU</name>
<dbReference type="Proteomes" id="UP000806522">
    <property type="component" value="Unassembled WGS sequence"/>
</dbReference>
<dbReference type="AlphaFoldDB" id="A0A9D5S989"/>
<protein>
    <recommendedName>
        <fullName evidence="3">Nucleotidyltransferase family protein</fullName>
    </recommendedName>
</protein>
<accession>A0A9D5S989</accession>
<dbReference type="Pfam" id="PF14907">
    <property type="entry name" value="NTP_transf_5"/>
    <property type="match status" value="1"/>
</dbReference>
<organism evidence="1 2">
    <name type="scientific">Xylanibacter ruminicola</name>
    <name type="common">Prevotella ruminicola</name>
    <dbReference type="NCBI Taxonomy" id="839"/>
    <lineage>
        <taxon>Bacteria</taxon>
        <taxon>Pseudomonadati</taxon>
        <taxon>Bacteroidota</taxon>
        <taxon>Bacteroidia</taxon>
        <taxon>Bacteroidales</taxon>
        <taxon>Prevotellaceae</taxon>
        <taxon>Xylanibacter</taxon>
    </lineage>
</organism>
<gene>
    <name evidence="1" type="ORF">E7101_06345</name>
</gene>
<sequence>MLNLFVELLQVALGHRDRLTREPSSKEWNAIFDESERQAVSGIAFGGIQKLPETQRPPQMLLLEWIGLSEQIRQQNLVVDKQTREICGQLKKDGLDAAILKGQGIATLYGELAPYRQSGDIDIWVKGGYQKVCNYVQSTHPTDDVAYHRFHYDYFDETEIELHHRPTLMRNLLDDRKLAKWYNSFGADSFVYLEDKGFAVPSSEFNKIFILTHIYRHFLFEGIGLRQVMDYYIVLKNCHTKSTEISEIGKTLKSFRMLRFAEAMMWILHTQLGLEEKYLICGMNEKEGRFVLSEIEQTGNFGYTDSRYTYKYLFKLRRQIAHGAHLLLHYPSEVIWTPIWLVYHKVWKWRKKRDIRKTSAYIAAG</sequence>
<dbReference type="EMBL" id="SUYC01000005">
    <property type="protein sequence ID" value="MBE6270556.1"/>
    <property type="molecule type" value="Genomic_DNA"/>
</dbReference>
<evidence type="ECO:0000313" key="2">
    <source>
        <dbReference type="Proteomes" id="UP000806522"/>
    </source>
</evidence>
<evidence type="ECO:0008006" key="3">
    <source>
        <dbReference type="Google" id="ProtNLM"/>
    </source>
</evidence>
<proteinExistence type="predicted"/>
<evidence type="ECO:0000313" key="1">
    <source>
        <dbReference type="EMBL" id="MBE6270556.1"/>
    </source>
</evidence>
<dbReference type="InterPro" id="IPR039498">
    <property type="entry name" value="NTP_transf_5"/>
</dbReference>
<comment type="caution">
    <text evidence="1">The sequence shown here is derived from an EMBL/GenBank/DDBJ whole genome shotgun (WGS) entry which is preliminary data.</text>
</comment>
<reference evidence="1" key="1">
    <citation type="submission" date="2019-04" db="EMBL/GenBank/DDBJ databases">
        <title>Evolution of Biomass-Degrading Anaerobic Consortia Revealed by Metagenomics.</title>
        <authorList>
            <person name="Peng X."/>
        </authorList>
    </citation>
    <scope>NUCLEOTIDE SEQUENCE</scope>
    <source>
        <strain evidence="1">SIG140</strain>
    </source>
</reference>